<reference evidence="2 3" key="1">
    <citation type="submission" date="2024-02" db="EMBL/GenBank/DDBJ databases">
        <authorList>
            <person name="Chen Y."/>
            <person name="Shah S."/>
            <person name="Dougan E. K."/>
            <person name="Thang M."/>
            <person name="Chan C."/>
        </authorList>
    </citation>
    <scope>NUCLEOTIDE SEQUENCE [LARGE SCALE GENOMIC DNA]</scope>
</reference>
<gene>
    <name evidence="2" type="ORF">CCMP2556_LOCUS8185</name>
</gene>
<name>A0ABP0IUI3_9DINO</name>
<accession>A0ABP0IUI3</accession>
<comment type="caution">
    <text evidence="2">The sequence shown here is derived from an EMBL/GenBank/DDBJ whole genome shotgun (WGS) entry which is preliminary data.</text>
</comment>
<organism evidence="2 3">
    <name type="scientific">Durusdinium trenchii</name>
    <dbReference type="NCBI Taxonomy" id="1381693"/>
    <lineage>
        <taxon>Eukaryota</taxon>
        <taxon>Sar</taxon>
        <taxon>Alveolata</taxon>
        <taxon>Dinophyceae</taxon>
        <taxon>Suessiales</taxon>
        <taxon>Symbiodiniaceae</taxon>
        <taxon>Durusdinium</taxon>
    </lineage>
</organism>
<evidence type="ECO:0000313" key="2">
    <source>
        <dbReference type="EMBL" id="CAK9005748.1"/>
    </source>
</evidence>
<sequence length="679" mass="75756">MLGVYCVIHQLALARKVILNSFGGFYSSIVRLGHLFETSTFRSQFRRALMAVLLDLYQYVPVSEKPAQWRDWQKRRNEICSIVSDTSGRFNKKRIQLFRELATFDNGNPEGERVVHWCTGDCCGGHGSQTHDEMSKRAFFEISKYYAILFSFGFPVPLAYRWVHAHREGCGLHQILQRTLAYLSDDKTVNDNDPYFTQLEEWLSQSGLPQSGEKEPGQDPEGWESVAIFMAFASGEMGANLLSSYTELLNKFPSLNAPDVSFEYFNICIGSMAECWRRLVLPTLFFPWKIFRLLSLDTDRWPEEISKYKDTKKACPHCVDYEFSTMILDFLDGGHGSDEDVSSFEFESNAAESSAAQQLCRNARSTIAKQRLLTTYSRFKEAPEWAEVDSGLASAEGVLTPGCLIQLQGAGLFDKYFFLALAMKKPILHVLLQGAASGPNEVRILDSLSGQPALVTSHQMFQQVVSLHSLTGQSRPTIPFVVHTYSVRGLQKLDSVRMESTTDGLEFLSVRSKAKKSTTVCLPFGIHESPRKRKGRAKAKSSHPQGKASKVSSKDPGSSGRDGGKPVVSDTLPAPSTKPPATFCNSELGLVQVSTQIAARLARCRHCSQSIQRGEVRFGYSFHRQKFHSYLHAACTAQHLKLQGASVEQAIGFLHKTKGEDHPPQVLEAISSVEAALRC</sequence>
<evidence type="ECO:0000313" key="3">
    <source>
        <dbReference type="Proteomes" id="UP001642484"/>
    </source>
</evidence>
<evidence type="ECO:0000256" key="1">
    <source>
        <dbReference type="SAM" id="MobiDB-lite"/>
    </source>
</evidence>
<keyword evidence="3" id="KW-1185">Reference proteome</keyword>
<dbReference type="Proteomes" id="UP001642484">
    <property type="component" value="Unassembled WGS sequence"/>
</dbReference>
<dbReference type="EMBL" id="CAXAMN010003681">
    <property type="protein sequence ID" value="CAK9005748.1"/>
    <property type="molecule type" value="Genomic_DNA"/>
</dbReference>
<protein>
    <submittedName>
        <fullName evidence="2">Uncharacterized protein</fullName>
    </submittedName>
</protein>
<feature type="compositionally biased region" description="Basic residues" evidence="1">
    <location>
        <begin position="530"/>
        <end position="541"/>
    </location>
</feature>
<proteinExistence type="predicted"/>
<feature type="region of interest" description="Disordered" evidence="1">
    <location>
        <begin position="523"/>
        <end position="578"/>
    </location>
</feature>